<feature type="compositionally biased region" description="Polar residues" evidence="1">
    <location>
        <begin position="167"/>
        <end position="182"/>
    </location>
</feature>
<dbReference type="InParanoid" id="F4RJL5"/>
<evidence type="ECO:0000313" key="3">
    <source>
        <dbReference type="Proteomes" id="UP000001072"/>
    </source>
</evidence>
<dbReference type="EMBL" id="GL883104">
    <property type="protein sequence ID" value="EGG07468.1"/>
    <property type="molecule type" value="Genomic_DNA"/>
</dbReference>
<feature type="compositionally biased region" description="Polar residues" evidence="1">
    <location>
        <begin position="117"/>
        <end position="128"/>
    </location>
</feature>
<dbReference type="GeneID" id="18933946"/>
<organism evidence="3">
    <name type="scientific">Melampsora larici-populina (strain 98AG31 / pathotype 3-4-7)</name>
    <name type="common">Poplar leaf rust fungus</name>
    <dbReference type="NCBI Taxonomy" id="747676"/>
    <lineage>
        <taxon>Eukaryota</taxon>
        <taxon>Fungi</taxon>
        <taxon>Dikarya</taxon>
        <taxon>Basidiomycota</taxon>
        <taxon>Pucciniomycotina</taxon>
        <taxon>Pucciniomycetes</taxon>
        <taxon>Pucciniales</taxon>
        <taxon>Melampsoraceae</taxon>
        <taxon>Melampsora</taxon>
    </lineage>
</organism>
<dbReference type="VEuPathDB" id="FungiDB:MELLADRAFT_85739"/>
<name>F4RJL5_MELLP</name>
<dbReference type="HOGENOM" id="CLU_030194_1_0_1"/>
<dbReference type="Proteomes" id="UP000001072">
    <property type="component" value="Unassembled WGS sequence"/>
</dbReference>
<dbReference type="KEGG" id="mlr:MELLADRAFT_85739"/>
<feature type="compositionally biased region" description="Polar residues" evidence="1">
    <location>
        <begin position="215"/>
        <end position="230"/>
    </location>
</feature>
<accession>F4RJL5</accession>
<dbReference type="RefSeq" id="XP_007409375.1">
    <property type="nucleotide sequence ID" value="XM_007409313.1"/>
</dbReference>
<dbReference type="OrthoDB" id="2497916at2759"/>
<feature type="region of interest" description="Disordered" evidence="1">
    <location>
        <begin position="117"/>
        <end position="248"/>
    </location>
</feature>
<protein>
    <submittedName>
        <fullName evidence="2">Uncharacterized protein</fullName>
    </submittedName>
</protein>
<sequence length="617" mass="67006">MQTIFLRPRQAQPLFFALASIIAHPKIIAGQIPTGCSFDMSAEPSYYSGQFHRQESLDLPDGLNSPSQMGSFNGISGPFNGRGNLDLSDALKAPSQGPSLNGLSLFVDHSFIGRASQENSEGLTSQFPGSPLNGFNKHGSVRNNSNGSLDSPRGRNDAGNLARSASFHATPNQDSHRGQNANHHLLSRDRDNRSVSPSQRRSGGRTEPQWPSRGMPNTQTMHESQNTDLPNRTMFEDDIADGPPGFSAPLSAQPMETFMAMSTRFGLEEPFQAFALYQAEVNGYDHRHLAQATANSKLLMELGRVNSKIDTLNGQLATITEAVIALTRAPLPAPGPGATGVVEHGPLGDSSGGGKWVASAKLTVYTLIAFVLNRNVPTPYTAIETRAEGYLPNSLFNTIKKKVVKEGTAFAEEHLPVQVLGVEDASDTQAYTGALKGAGKQAREKLHNVLLVGIHDPKTKEVVDTAVPTIKDMVQRVAVRCGIAGEKAEIEAVWAATDLPTRGRIAYLRREAARLVLKGGRGCESIWAVVDKKLSQLRLKRNSDYTTALHPFNHSFYQIIFDEDVKYFDGNIWFKDLKAREPKFTLDMPSEEAILARMAGHMGNGIPGGTNFLQPGI</sequence>
<gene>
    <name evidence="2" type="ORF">MELLADRAFT_85739</name>
</gene>
<evidence type="ECO:0000313" key="2">
    <source>
        <dbReference type="EMBL" id="EGG07468.1"/>
    </source>
</evidence>
<keyword evidence="3" id="KW-1185">Reference proteome</keyword>
<evidence type="ECO:0000256" key="1">
    <source>
        <dbReference type="SAM" id="MobiDB-lite"/>
    </source>
</evidence>
<proteinExistence type="predicted"/>
<dbReference type="AlphaFoldDB" id="F4RJL5"/>
<reference evidence="3" key="1">
    <citation type="journal article" date="2011" name="Proc. Natl. Acad. Sci. U.S.A.">
        <title>Obligate biotrophy features unraveled by the genomic analysis of rust fungi.</title>
        <authorList>
            <person name="Duplessis S."/>
            <person name="Cuomo C.A."/>
            <person name="Lin Y.-C."/>
            <person name="Aerts A."/>
            <person name="Tisserant E."/>
            <person name="Veneault-Fourrey C."/>
            <person name="Joly D.L."/>
            <person name="Hacquard S."/>
            <person name="Amselem J."/>
            <person name="Cantarel B.L."/>
            <person name="Chiu R."/>
            <person name="Coutinho P.M."/>
            <person name="Feau N."/>
            <person name="Field M."/>
            <person name="Frey P."/>
            <person name="Gelhaye E."/>
            <person name="Goldberg J."/>
            <person name="Grabherr M.G."/>
            <person name="Kodira C.D."/>
            <person name="Kohler A."/>
            <person name="Kuees U."/>
            <person name="Lindquist E.A."/>
            <person name="Lucas S.M."/>
            <person name="Mago R."/>
            <person name="Mauceli E."/>
            <person name="Morin E."/>
            <person name="Murat C."/>
            <person name="Pangilinan J.L."/>
            <person name="Park R."/>
            <person name="Pearson M."/>
            <person name="Quesneville H."/>
            <person name="Rouhier N."/>
            <person name="Sakthikumar S."/>
            <person name="Salamov A.A."/>
            <person name="Schmutz J."/>
            <person name="Selles B."/>
            <person name="Shapiro H."/>
            <person name="Tanguay P."/>
            <person name="Tuskan G.A."/>
            <person name="Henrissat B."/>
            <person name="Van de Peer Y."/>
            <person name="Rouze P."/>
            <person name="Ellis J.G."/>
            <person name="Dodds P.N."/>
            <person name="Schein J.E."/>
            <person name="Zhong S."/>
            <person name="Hamelin R.C."/>
            <person name="Grigoriev I.V."/>
            <person name="Szabo L.J."/>
            <person name="Martin F."/>
        </authorList>
    </citation>
    <scope>NUCLEOTIDE SEQUENCE [LARGE SCALE GENOMIC DNA]</scope>
    <source>
        <strain evidence="3">98AG31 / pathotype 3-4-7</strain>
    </source>
</reference>